<evidence type="ECO:0000313" key="4">
    <source>
        <dbReference type="EMBL" id="VAW57584.1"/>
    </source>
</evidence>
<proteinExistence type="predicted"/>
<reference evidence="4" key="1">
    <citation type="submission" date="2018-06" db="EMBL/GenBank/DDBJ databases">
        <authorList>
            <person name="Zhirakovskaya E."/>
        </authorList>
    </citation>
    <scope>NUCLEOTIDE SEQUENCE</scope>
</reference>
<dbReference type="PANTHER" id="PTHR33619">
    <property type="entry name" value="POLYSACCHARIDE EXPORT PROTEIN GFCE-RELATED"/>
    <property type="match status" value="1"/>
</dbReference>
<keyword evidence="1" id="KW-0732">Signal</keyword>
<name>A0A3B0XN75_9ZZZZ</name>
<organism evidence="4">
    <name type="scientific">hydrothermal vent metagenome</name>
    <dbReference type="NCBI Taxonomy" id="652676"/>
    <lineage>
        <taxon>unclassified sequences</taxon>
        <taxon>metagenomes</taxon>
        <taxon>ecological metagenomes</taxon>
    </lineage>
</organism>
<sequence length="217" mass="23918">MIVLFRSLVTFLILGVSLVSCSSVGTYEELVVDSGNSTEGTEFDYVSKLGEYLIGAEDTISINVWKNPELSVEVPVRPDGKVSMPLIGDVLAAGFTPEAVANKIQLKLENFVRNPNVTLMVTNLQSHEYLTRIRVTGAVNTQSSIKYRQGMTILDAILDAGSVNEFAAPNGSKLYRKIKDKVFIKAINLGDMLFKGKLENNIYLRPGDIITIPERLF</sequence>
<dbReference type="InterPro" id="IPR019554">
    <property type="entry name" value="Soluble_ligand-bd"/>
</dbReference>
<dbReference type="InterPro" id="IPR017477">
    <property type="entry name" value="PEP-CTERM_polysacc_export"/>
</dbReference>
<dbReference type="Pfam" id="PF10531">
    <property type="entry name" value="SLBB"/>
    <property type="match status" value="1"/>
</dbReference>
<feature type="domain" description="Soluble ligand binding" evidence="3">
    <location>
        <begin position="133"/>
        <end position="179"/>
    </location>
</feature>
<evidence type="ECO:0000259" key="3">
    <source>
        <dbReference type="Pfam" id="PF10531"/>
    </source>
</evidence>
<dbReference type="InterPro" id="IPR049712">
    <property type="entry name" value="Poly_export"/>
</dbReference>
<gene>
    <name evidence="4" type="ORF">MNBD_GAMMA07-1703</name>
</gene>
<dbReference type="Gene3D" id="3.10.560.10">
    <property type="entry name" value="Outer membrane lipoprotein wza domain like"/>
    <property type="match status" value="1"/>
</dbReference>
<evidence type="ECO:0000259" key="2">
    <source>
        <dbReference type="Pfam" id="PF02563"/>
    </source>
</evidence>
<dbReference type="InterPro" id="IPR003715">
    <property type="entry name" value="Poly_export_N"/>
</dbReference>
<protein>
    <submittedName>
        <fullName evidence="4">FIG123464: Polysaccharide export protein</fullName>
    </submittedName>
</protein>
<accession>A0A3B0XN75</accession>
<dbReference type="EMBL" id="UOFF01000422">
    <property type="protein sequence ID" value="VAW57584.1"/>
    <property type="molecule type" value="Genomic_DNA"/>
</dbReference>
<feature type="domain" description="Polysaccharide export protein N-terminal" evidence="2">
    <location>
        <begin position="50"/>
        <end position="121"/>
    </location>
</feature>
<dbReference type="GO" id="GO:0015159">
    <property type="term" value="F:polysaccharide transmembrane transporter activity"/>
    <property type="evidence" value="ECO:0007669"/>
    <property type="project" value="InterPro"/>
</dbReference>
<dbReference type="PANTHER" id="PTHR33619:SF3">
    <property type="entry name" value="POLYSACCHARIDE EXPORT PROTEIN GFCE-RELATED"/>
    <property type="match status" value="1"/>
</dbReference>
<dbReference type="AlphaFoldDB" id="A0A3B0XN75"/>
<dbReference type="NCBIfam" id="TIGR03027">
    <property type="entry name" value="pepcterm_export"/>
    <property type="match status" value="1"/>
</dbReference>
<dbReference type="Gene3D" id="3.30.1950.10">
    <property type="entry name" value="wza like domain"/>
    <property type="match status" value="1"/>
</dbReference>
<evidence type="ECO:0000256" key="1">
    <source>
        <dbReference type="ARBA" id="ARBA00022729"/>
    </source>
</evidence>
<dbReference type="Pfam" id="PF02563">
    <property type="entry name" value="Poly_export"/>
    <property type="match status" value="1"/>
</dbReference>
<dbReference type="PROSITE" id="PS51257">
    <property type="entry name" value="PROKAR_LIPOPROTEIN"/>
    <property type="match status" value="1"/>
</dbReference>